<keyword evidence="2" id="KW-0723">Serine/threonine-protein kinase</keyword>
<dbReference type="STRING" id="243090.RB3003"/>
<dbReference type="InterPro" id="IPR002372">
    <property type="entry name" value="PQQ_rpt_dom"/>
</dbReference>
<evidence type="ECO:0000259" key="1">
    <source>
        <dbReference type="Pfam" id="PF13360"/>
    </source>
</evidence>
<accession>Q7UUX3</accession>
<reference evidence="2 3" key="1">
    <citation type="journal article" date="2003" name="Proc. Natl. Acad. Sci. U.S.A.">
        <title>Complete genome sequence of the marine planctomycete Pirellula sp. strain 1.</title>
        <authorList>
            <person name="Gloeckner F.O."/>
            <person name="Kube M."/>
            <person name="Bauer M."/>
            <person name="Teeling H."/>
            <person name="Lombardot T."/>
            <person name="Ludwig W."/>
            <person name="Gade D."/>
            <person name="Beck A."/>
            <person name="Borzym K."/>
            <person name="Heitmann K."/>
            <person name="Rabus R."/>
            <person name="Schlesner H."/>
            <person name="Amann R."/>
            <person name="Reinhardt R."/>
        </authorList>
    </citation>
    <scope>NUCLEOTIDE SEQUENCE [LARGE SCALE GENOMIC DNA]</scope>
    <source>
        <strain evidence="3">DSM 10527 / NCIMB 13988 / SH1</strain>
    </source>
</reference>
<proteinExistence type="predicted"/>
<dbReference type="eggNOG" id="COG1520">
    <property type="taxonomic scope" value="Bacteria"/>
</dbReference>
<dbReference type="AlphaFoldDB" id="Q7UUX3"/>
<dbReference type="Gene3D" id="2.130.10.10">
    <property type="entry name" value="YVTN repeat-like/Quinoprotein amine dehydrogenase"/>
    <property type="match status" value="2"/>
</dbReference>
<evidence type="ECO:0000313" key="2">
    <source>
        <dbReference type="EMBL" id="CAD72954.1"/>
    </source>
</evidence>
<dbReference type="EMBL" id="BX294138">
    <property type="protein sequence ID" value="CAD72954.1"/>
    <property type="molecule type" value="Genomic_DNA"/>
</dbReference>
<dbReference type="PANTHER" id="PTHR34512">
    <property type="entry name" value="CELL SURFACE PROTEIN"/>
    <property type="match status" value="1"/>
</dbReference>
<dbReference type="InParanoid" id="Q7UUX3"/>
<dbReference type="SUPFAM" id="SSF50998">
    <property type="entry name" value="Quinoprotein alcohol dehydrogenase-like"/>
    <property type="match status" value="1"/>
</dbReference>
<dbReference type="HOGENOM" id="CLU_027480_2_1_0"/>
<dbReference type="Pfam" id="PF13360">
    <property type="entry name" value="PQQ_2"/>
    <property type="match status" value="1"/>
</dbReference>
<dbReference type="PANTHER" id="PTHR34512:SF30">
    <property type="entry name" value="OUTER MEMBRANE PROTEIN ASSEMBLY FACTOR BAMB"/>
    <property type="match status" value="1"/>
</dbReference>
<dbReference type="SMART" id="SM00564">
    <property type="entry name" value="PQQ"/>
    <property type="match status" value="3"/>
</dbReference>
<dbReference type="KEGG" id="rba:RB3003"/>
<dbReference type="InterPro" id="IPR015943">
    <property type="entry name" value="WD40/YVTN_repeat-like_dom_sf"/>
</dbReference>
<gene>
    <name evidence="2" type="ordered locus">RB3003</name>
</gene>
<dbReference type="OrthoDB" id="244732at2"/>
<dbReference type="Proteomes" id="UP000001025">
    <property type="component" value="Chromosome"/>
</dbReference>
<dbReference type="EnsemblBacteria" id="CAD72954">
    <property type="protein sequence ID" value="CAD72954"/>
    <property type="gene ID" value="RB3003"/>
</dbReference>
<dbReference type="GO" id="GO:0004674">
    <property type="term" value="F:protein serine/threonine kinase activity"/>
    <property type="evidence" value="ECO:0007669"/>
    <property type="project" value="UniProtKB-KW"/>
</dbReference>
<name>Q7UUX3_RHOBA</name>
<feature type="domain" description="Pyrrolo-quinoline quinone repeat" evidence="1">
    <location>
        <begin position="187"/>
        <end position="434"/>
    </location>
</feature>
<dbReference type="InterPro" id="IPR011047">
    <property type="entry name" value="Quinoprotein_ADH-like_sf"/>
</dbReference>
<keyword evidence="3" id="KW-1185">Reference proteome</keyword>
<sequence length="507" mass="54980">MACNSTPLLTAAENSQSRRVNEREDSRSGRRVMVNSVVRGSGGHRSRRLILADQTSAIMVRGSFRQPASAIPCGPLPMLNSRFGSLAVCIPLLSAMLGSFGPSPQCILAEDWNVFRGPWGNGIANTDASVPTEWSREKNIAFRTELPGQGWSSPVIANDWIYVSAAIPIDQSTDPKTTDYDLSLIVLDAKSGDVLKTVSLMRQTAEKSPKIHKKNSHASPTPIVDGDRVFVHFGYQGTACVDLEGNVIWKNRDLFFKPVHGNGGTPVLVDDKLIFTCDGASDPKVVALDAKTGKIAWEVERPNDANRKFSFCTPALIVVNGQKQVIAPGSDCVLSIAPADGRVIWQLLYSGYSVIPKPIYHNGLVYLSTSYDTPSMLAIDPTGEGDVTDTHLEWSLKKNVPHTPSMLADEEWIYSISDDGIAMCVEAATGEIVYKKRVGGGFSSSPVMVDNKIYYTNESGLTTVIASGPDYKVLAENDLGERTLASAAVHGNALFIRTADAIYRIEE</sequence>
<dbReference type="InterPro" id="IPR018391">
    <property type="entry name" value="PQQ_b-propeller_rpt"/>
</dbReference>
<keyword evidence="2" id="KW-0418">Kinase</keyword>
<protein>
    <submittedName>
        <fullName evidence="2">Similar to serine/threonine protein kinase related protein</fullName>
    </submittedName>
</protein>
<dbReference type="PATRIC" id="fig|243090.15.peg.1390"/>
<evidence type="ECO:0000313" key="3">
    <source>
        <dbReference type="Proteomes" id="UP000001025"/>
    </source>
</evidence>
<keyword evidence="2" id="KW-0808">Transferase</keyword>
<organism evidence="2 3">
    <name type="scientific">Rhodopirellula baltica (strain DSM 10527 / NCIMB 13988 / SH1)</name>
    <dbReference type="NCBI Taxonomy" id="243090"/>
    <lineage>
        <taxon>Bacteria</taxon>
        <taxon>Pseudomonadati</taxon>
        <taxon>Planctomycetota</taxon>
        <taxon>Planctomycetia</taxon>
        <taxon>Pirellulales</taxon>
        <taxon>Pirellulaceae</taxon>
        <taxon>Rhodopirellula</taxon>
    </lineage>
</organism>